<organism evidence="1 2">
    <name type="scientific">Brucella daejeonensis</name>
    <dbReference type="NCBI Taxonomy" id="659015"/>
    <lineage>
        <taxon>Bacteria</taxon>
        <taxon>Pseudomonadati</taxon>
        <taxon>Pseudomonadota</taxon>
        <taxon>Alphaproteobacteria</taxon>
        <taxon>Hyphomicrobiales</taxon>
        <taxon>Brucellaceae</taxon>
        <taxon>Brucella/Ochrobactrum group</taxon>
        <taxon>Brucella</taxon>
    </lineage>
</organism>
<comment type="caution">
    <text evidence="1">The sequence shown here is derived from an EMBL/GenBank/DDBJ whole genome shotgun (WGS) entry which is preliminary data.</text>
</comment>
<evidence type="ECO:0000313" key="2">
    <source>
        <dbReference type="Proteomes" id="UP000555546"/>
    </source>
</evidence>
<accession>A0A7W9AZG6</accession>
<reference evidence="1 2" key="1">
    <citation type="submission" date="2020-08" db="EMBL/GenBank/DDBJ databases">
        <title>Genomic Encyclopedia of Type Strains, Phase IV (KMG-IV): sequencing the most valuable type-strain genomes for metagenomic binning, comparative biology and taxonomic classification.</title>
        <authorList>
            <person name="Goeker M."/>
        </authorList>
    </citation>
    <scope>NUCLEOTIDE SEQUENCE [LARGE SCALE GENOMIC DNA]</scope>
    <source>
        <strain evidence="1 2">DSM 26944</strain>
    </source>
</reference>
<sequence>MTVVPFLTQDQTNEITGLMMAATSAIIKVAGIIPLGAHPDTFKAIFADAQRTAVLDACIQHLCGYNEGLANFLTEAANETQNTAPIPESTQRVTESVSDSGVPQPILIDETRWQAAMAEIRDIILAPYNDGAGLGYDPMSEIGLALVKHLNVVPGDEAERQSAA</sequence>
<protein>
    <submittedName>
        <fullName evidence="1">Uncharacterized protein</fullName>
    </submittedName>
</protein>
<keyword evidence="2" id="KW-1185">Reference proteome</keyword>
<name>A0A7W9AZG6_9HYPH</name>
<dbReference type="Proteomes" id="UP000555546">
    <property type="component" value="Unassembled WGS sequence"/>
</dbReference>
<gene>
    <name evidence="1" type="ORF">FHS76_003351</name>
</gene>
<dbReference type="RefSeq" id="WP_183655119.1">
    <property type="nucleotide sequence ID" value="NZ_JACIJG010000013.1"/>
</dbReference>
<evidence type="ECO:0000313" key="1">
    <source>
        <dbReference type="EMBL" id="MBB5703448.1"/>
    </source>
</evidence>
<dbReference type="AlphaFoldDB" id="A0A7W9AZG6"/>
<dbReference type="EMBL" id="JACIJG010000013">
    <property type="protein sequence ID" value="MBB5703448.1"/>
    <property type="molecule type" value="Genomic_DNA"/>
</dbReference>
<proteinExistence type="predicted"/>